<evidence type="ECO:0000313" key="2">
    <source>
        <dbReference type="Proteomes" id="UP000274327"/>
    </source>
</evidence>
<name>A0A426SP74_9MICO</name>
<keyword evidence="2" id="KW-1185">Reference proteome</keyword>
<dbReference type="RefSeq" id="WP_126984373.1">
    <property type="nucleotide sequence ID" value="NZ_ML133851.1"/>
</dbReference>
<sequence length="404" mass="42248">MDTFCGCNTETLDDLAKRVREGALRLIQLIELLREAAESVDWTGPDADAHRHRTATMAEHGLAAGADLRAKALELRRHAWEQERASELDPGAAVRAELPGDGAGEGIFADPGRWLGGPMAPSDPLDPLPGLRGPRGLPTPPGGWGPWIGGPMAPADPTTPLPSLPTPSGGWAPWIGGPFMPSPPPPMVSGPLPEGEQFALDPEIVAEARGDRELALGSVPVAGHIQTALGLHEEVGHLNDRLDEAAGGTVFEPLARVARVPHTVTEPVLGEGSTAGQLAENLDRSWANVLQTGSEVTAAVGEGDLAAAARAGERGLFRSAENSADLLTISPIPASAESGADFLGEGADAVRGISPEAAAGLESAEATVREDVEGLTDFRETLTDGETWYDARRRYAPMPWDPQG</sequence>
<accession>A0A426SP74</accession>
<gene>
    <name evidence="1" type="ORF">DS079_00475</name>
</gene>
<dbReference type="EMBL" id="QOCI01000001">
    <property type="protein sequence ID" value="RRR19924.1"/>
    <property type="molecule type" value="Genomic_DNA"/>
</dbReference>
<comment type="caution">
    <text evidence="1">The sequence shown here is derived from an EMBL/GenBank/DDBJ whole genome shotgun (WGS) entry which is preliminary data.</text>
</comment>
<dbReference type="GeneID" id="78119505"/>
<proteinExistence type="predicted"/>
<dbReference type="AlphaFoldDB" id="A0A426SP74"/>
<reference evidence="1 2" key="1">
    <citation type="submission" date="2018-07" db="EMBL/GenBank/DDBJ databases">
        <title>Brachybacteriurn paraconglorneratum KCTC 9916.</title>
        <authorList>
            <person name="Li Y."/>
        </authorList>
    </citation>
    <scope>NUCLEOTIDE SEQUENCE [LARGE SCALE GENOMIC DNA]</scope>
    <source>
        <strain evidence="1 2">KCTC 9916</strain>
    </source>
</reference>
<organism evidence="1 2">
    <name type="scientific">Brachybacterium paraconglomeratum</name>
    <dbReference type="NCBI Taxonomy" id="173362"/>
    <lineage>
        <taxon>Bacteria</taxon>
        <taxon>Bacillati</taxon>
        <taxon>Actinomycetota</taxon>
        <taxon>Actinomycetes</taxon>
        <taxon>Micrococcales</taxon>
        <taxon>Dermabacteraceae</taxon>
        <taxon>Brachybacterium</taxon>
    </lineage>
</organism>
<protein>
    <submittedName>
        <fullName evidence="1">Uncharacterized protein</fullName>
    </submittedName>
</protein>
<dbReference type="Proteomes" id="UP000274327">
    <property type="component" value="Unassembled WGS sequence"/>
</dbReference>
<evidence type="ECO:0000313" key="1">
    <source>
        <dbReference type="EMBL" id="RRR19924.1"/>
    </source>
</evidence>